<keyword evidence="2" id="KW-1185">Reference proteome</keyword>
<organism evidence="1 2">
    <name type="scientific">Erwinia piriflorinigrans CFBP 5888</name>
    <dbReference type="NCBI Taxonomy" id="1161919"/>
    <lineage>
        <taxon>Bacteria</taxon>
        <taxon>Pseudomonadati</taxon>
        <taxon>Pseudomonadota</taxon>
        <taxon>Gammaproteobacteria</taxon>
        <taxon>Enterobacterales</taxon>
        <taxon>Erwiniaceae</taxon>
        <taxon>Erwinia</taxon>
    </lineage>
</organism>
<sequence length="37" mass="4459">MTQFDIHIYSISFEIINILDIINHLSYSSQVDNFYYT</sequence>
<proteinExistence type="predicted"/>
<evidence type="ECO:0000313" key="2">
    <source>
        <dbReference type="Proteomes" id="UP000018217"/>
    </source>
</evidence>
<gene>
    <name evidence="1" type="ORF">EPIR_1876</name>
</gene>
<comment type="caution">
    <text evidence="1">The sequence shown here is derived from an EMBL/GenBank/DDBJ whole genome shotgun (WGS) entry which is preliminary data.</text>
</comment>
<evidence type="ECO:0000313" key="1">
    <source>
        <dbReference type="EMBL" id="CCG87241.1"/>
    </source>
</evidence>
<dbReference type="EMBL" id="CAHS01000015">
    <property type="protein sequence ID" value="CCG87241.1"/>
    <property type="molecule type" value="Genomic_DNA"/>
</dbReference>
<accession>V5Z874</accession>
<dbReference type="Proteomes" id="UP000018217">
    <property type="component" value="Unassembled WGS sequence"/>
</dbReference>
<name>V5Z874_9GAMM</name>
<protein>
    <submittedName>
        <fullName evidence="1">Uncharacterized protein</fullName>
    </submittedName>
</protein>
<dbReference type="AlphaFoldDB" id="V5Z874"/>
<reference evidence="1 2" key="1">
    <citation type="journal article" date="2013" name="Syst. Appl. Microbiol.">
        <title>Phylogenetic position and virulence apparatus of the pear flower necrosis pathogen Erwinia piriflorinigrans CFBP 5888T as assessed by comparative genomics.</title>
        <authorList>
            <person name="Smits T.H."/>
            <person name="Rezzonico F."/>
            <person name="Lopez M.M."/>
            <person name="Blom J."/>
            <person name="Goesmann A."/>
            <person name="Frey J.E."/>
            <person name="Duffy B."/>
        </authorList>
    </citation>
    <scope>NUCLEOTIDE SEQUENCE [LARGE SCALE GENOMIC DNA]</scope>
    <source>
        <strain evidence="2">CFBP5888</strain>
    </source>
</reference>